<dbReference type="PANTHER" id="PTHR43037:SF5">
    <property type="entry name" value="FERULOYL ESTERASE"/>
    <property type="match status" value="1"/>
</dbReference>
<comment type="caution">
    <text evidence="3">The sequence shown here is derived from an EMBL/GenBank/DDBJ whole genome shotgun (WGS) entry which is preliminary data.</text>
</comment>
<evidence type="ECO:0008006" key="5">
    <source>
        <dbReference type="Google" id="ProtNLM"/>
    </source>
</evidence>
<dbReference type="Proteomes" id="UP000228987">
    <property type="component" value="Unassembled WGS sequence"/>
</dbReference>
<dbReference type="GO" id="GO:0016787">
    <property type="term" value="F:hydrolase activity"/>
    <property type="evidence" value="ECO:0007669"/>
    <property type="project" value="UniProtKB-KW"/>
</dbReference>
<dbReference type="InterPro" id="IPR050955">
    <property type="entry name" value="Plant_Biomass_Hydrol_Est"/>
</dbReference>
<dbReference type="PANTHER" id="PTHR43037">
    <property type="entry name" value="UNNAMED PRODUCT-RELATED"/>
    <property type="match status" value="1"/>
</dbReference>
<accession>A0A2A5CHD2</accession>
<proteinExistence type="predicted"/>
<dbReference type="InterPro" id="IPR029058">
    <property type="entry name" value="AB_hydrolase_fold"/>
</dbReference>
<dbReference type="AlphaFoldDB" id="A0A2A5CHD2"/>
<reference evidence="4" key="1">
    <citation type="submission" date="2017-08" db="EMBL/GenBank/DDBJ databases">
        <title>A dynamic microbial community with high functional redundancy inhabits the cold, oxic subseafloor aquifer.</title>
        <authorList>
            <person name="Tully B.J."/>
            <person name="Wheat C.G."/>
            <person name="Glazer B.T."/>
            <person name="Huber J.A."/>
        </authorList>
    </citation>
    <scope>NUCLEOTIDE SEQUENCE [LARGE SCALE GENOMIC DNA]</scope>
</reference>
<name>A0A2A5CHD2_9GAMM</name>
<keyword evidence="1" id="KW-0732">Signal</keyword>
<keyword evidence="2" id="KW-0378">Hydrolase</keyword>
<evidence type="ECO:0000313" key="3">
    <source>
        <dbReference type="EMBL" id="PCJ42796.1"/>
    </source>
</evidence>
<dbReference type="SUPFAM" id="SSF53474">
    <property type="entry name" value="alpha/beta-Hydrolases"/>
    <property type="match status" value="1"/>
</dbReference>
<sequence length="435" mass="49314">MKNKKNIEKTFLVFITFIISTHLSAQQSDTDFVFNEFWNSASAEEAELSIADILQSGISFSDAYQKLQTGKVYDAADTGVVLRSYEAANGTEYFYHLNVPENYDPSKQYQVRFELHGGIGGRTNNEPSGRGRGRTRLEGVEQIYVMPYAWMDSAWWAVSQVENIREILDRVKREYNVNENKVVLGGISDGGTGAWYVAMHENTRFAAFYSFIGYTMVLGSPTIADGTSYLHNLLGKSWYAINGGRDRLYPTSRVTPFITYLQNKGIDIDYHPLPDGEHNTRWWPEWRDNFETFVAAHPRDPNPASISWKAVEGSNIRSHWLIIEELDFEKESPIPLFEVGVDPSDGSTVLAMEEAGRVNLVREGNNIQAISDRVASFRLLLSPEVIDFTQVITITVNNVVKFQGMLEPSLETLLNWTAKDNDRQMLYAAELLIEL</sequence>
<dbReference type="EMBL" id="NVWI01000002">
    <property type="protein sequence ID" value="PCJ42796.1"/>
    <property type="molecule type" value="Genomic_DNA"/>
</dbReference>
<organism evidence="3 4">
    <name type="scientific">SAR86 cluster bacterium</name>
    <dbReference type="NCBI Taxonomy" id="2030880"/>
    <lineage>
        <taxon>Bacteria</taxon>
        <taxon>Pseudomonadati</taxon>
        <taxon>Pseudomonadota</taxon>
        <taxon>Gammaproteobacteria</taxon>
        <taxon>SAR86 cluster</taxon>
    </lineage>
</organism>
<gene>
    <name evidence="3" type="ORF">COA71_04650</name>
</gene>
<evidence type="ECO:0000256" key="1">
    <source>
        <dbReference type="ARBA" id="ARBA00022729"/>
    </source>
</evidence>
<protein>
    <recommendedName>
        <fullName evidence="5">Phospholipase/carboxylesterase/thioesterase domain-containing protein</fullName>
    </recommendedName>
</protein>
<evidence type="ECO:0000313" key="4">
    <source>
        <dbReference type="Proteomes" id="UP000228987"/>
    </source>
</evidence>
<evidence type="ECO:0000256" key="2">
    <source>
        <dbReference type="ARBA" id="ARBA00022801"/>
    </source>
</evidence>
<dbReference type="Gene3D" id="3.40.50.1820">
    <property type="entry name" value="alpha/beta hydrolase"/>
    <property type="match status" value="1"/>
</dbReference>